<dbReference type="KEGG" id="eiv:EIN_526470"/>
<dbReference type="Pfam" id="PF00550">
    <property type="entry name" value="PP-binding"/>
    <property type="match status" value="1"/>
</dbReference>
<dbReference type="InterPro" id="IPR042099">
    <property type="entry name" value="ANL_N_sf"/>
</dbReference>
<feature type="domain" description="Carrier" evidence="3">
    <location>
        <begin position="548"/>
        <end position="624"/>
    </location>
</feature>
<keyword evidence="2" id="KW-0597">Phosphoprotein</keyword>
<dbReference type="GeneID" id="14888542"/>
<dbReference type="EMBL" id="KB206604">
    <property type="protein sequence ID" value="ELP89612.1"/>
    <property type="molecule type" value="Genomic_DNA"/>
</dbReference>
<dbReference type="VEuPathDB" id="AmoebaDB:EIN_526470"/>
<dbReference type="Gene3D" id="1.10.1200.10">
    <property type="entry name" value="ACP-like"/>
    <property type="match status" value="1"/>
</dbReference>
<dbReference type="Pfam" id="PF00501">
    <property type="entry name" value="AMP-binding"/>
    <property type="match status" value="1"/>
</dbReference>
<accession>A0A0A1U5M1</accession>
<dbReference type="OrthoDB" id="18155at2759"/>
<dbReference type="InterPro" id="IPR009081">
    <property type="entry name" value="PP-bd_ACP"/>
</dbReference>
<gene>
    <name evidence="4" type="ORF">EIN_526470</name>
</gene>
<dbReference type="SUPFAM" id="SSF56801">
    <property type="entry name" value="Acetyl-CoA synthetase-like"/>
    <property type="match status" value="1"/>
</dbReference>
<dbReference type="InterPro" id="IPR006162">
    <property type="entry name" value="Ppantetheine_attach_site"/>
</dbReference>
<dbReference type="SUPFAM" id="SSF47336">
    <property type="entry name" value="ACP-like"/>
    <property type="match status" value="1"/>
</dbReference>
<dbReference type="InterPro" id="IPR000873">
    <property type="entry name" value="AMP-dep_synth/lig_dom"/>
</dbReference>
<dbReference type="PANTHER" id="PTHR44845">
    <property type="entry name" value="CARRIER DOMAIN-CONTAINING PROTEIN"/>
    <property type="match status" value="1"/>
</dbReference>
<dbReference type="InterPro" id="IPR045851">
    <property type="entry name" value="AMP-bd_C_sf"/>
</dbReference>
<dbReference type="CDD" id="cd04433">
    <property type="entry name" value="AFD_class_I"/>
    <property type="match status" value="1"/>
</dbReference>
<dbReference type="InterPro" id="IPR020845">
    <property type="entry name" value="AMP-binding_CS"/>
</dbReference>
<organism evidence="4 5">
    <name type="scientific">Entamoeba invadens IP1</name>
    <dbReference type="NCBI Taxonomy" id="370355"/>
    <lineage>
        <taxon>Eukaryota</taxon>
        <taxon>Amoebozoa</taxon>
        <taxon>Evosea</taxon>
        <taxon>Archamoebae</taxon>
        <taxon>Mastigamoebida</taxon>
        <taxon>Entamoebidae</taxon>
        <taxon>Entamoeba</taxon>
    </lineage>
</organism>
<evidence type="ECO:0000256" key="2">
    <source>
        <dbReference type="ARBA" id="ARBA00022553"/>
    </source>
</evidence>
<dbReference type="Gene3D" id="3.40.50.12780">
    <property type="entry name" value="N-terminal domain of ligase-like"/>
    <property type="match status" value="1"/>
</dbReference>
<dbReference type="GO" id="GO:0004043">
    <property type="term" value="F:L-aminoadipate-semialdehyde dehydrogenase [NAD(P)+] activity"/>
    <property type="evidence" value="ECO:0007669"/>
    <property type="project" value="UniProtKB-EC"/>
</dbReference>
<keyword evidence="4" id="KW-0436">Ligase</keyword>
<name>A0A0A1U5M1_ENTIV</name>
<dbReference type="EC" id="1.2.1.31" evidence="4"/>
<dbReference type="PROSITE" id="PS00455">
    <property type="entry name" value="AMP_BINDING"/>
    <property type="match status" value="1"/>
</dbReference>
<dbReference type="OMA" id="FALEYCL"/>
<evidence type="ECO:0000313" key="5">
    <source>
        <dbReference type="Proteomes" id="UP000014680"/>
    </source>
</evidence>
<dbReference type="PROSITE" id="PS50075">
    <property type="entry name" value="CARRIER"/>
    <property type="match status" value="1"/>
</dbReference>
<dbReference type="Gene3D" id="3.40.50.720">
    <property type="entry name" value="NAD(P)-binding Rossmann-like Domain"/>
    <property type="match status" value="1"/>
</dbReference>
<keyword evidence="1" id="KW-0596">Phosphopantetheine</keyword>
<reference evidence="4 5" key="1">
    <citation type="submission" date="2012-10" db="EMBL/GenBank/DDBJ databases">
        <authorList>
            <person name="Zafar N."/>
            <person name="Inman J."/>
            <person name="Hall N."/>
            <person name="Lorenzi H."/>
            <person name="Caler E."/>
        </authorList>
    </citation>
    <scope>NUCLEOTIDE SEQUENCE [LARGE SCALE GENOMIC DNA]</scope>
    <source>
        <strain evidence="4 5">IP1</strain>
    </source>
</reference>
<dbReference type="InterPro" id="IPR025110">
    <property type="entry name" value="AMP-bd_C"/>
</dbReference>
<dbReference type="PROSITE" id="PS00012">
    <property type="entry name" value="PHOSPHOPANTETHEINE"/>
    <property type="match status" value="1"/>
</dbReference>
<evidence type="ECO:0000259" key="3">
    <source>
        <dbReference type="PROSITE" id="PS50075"/>
    </source>
</evidence>
<keyword evidence="4" id="KW-0560">Oxidoreductase</keyword>
<sequence>MASLSSPTHLDESHLVGSTKIPLQDTTYPKHFLSTVTANPDRECLVFRSAMTKANIRHTYSQLLEKVNRIIQGFSETIKIPHQSVVAIYLPNVLEYIYAELASVCGGYIFMPLNPLYTKPQLERLLPRVKPSIVVTMMRMLPNLPKAEGCSFVLIDQQVDVVPENCFLLHDFLNIQSKKNYVESVAQTLKSSEFSFYGCTSGSTGEPKICVYSHFAMVNPFLTMDMSYNVPVNIRVALCFTPLFTTAAHFQIDAIFAVGAKVIVVDKFEPVSIMQFIVEEHVTNFNCAPSGVLAVLHHPNFSKEKFETIKHVVMGGAVVPDALLKEAKEKMDLITCKSGYGMTELCGVMYTMSLTEGQVQGHYELRIVDHTTRKTTPVGVPGEIEVRTKIMMSGYLNNPTANKESYTEDGWFKTGDEGCLDKHGRMLITGRVKEMIIRGGHNVFPAEIIDTLQKHPDVIMAGCVSVPDRAQGEMIIAFVTLKNEIMESELKEWCKNRLVSFAVPTHIFVLEKMPLTSFGKVYAPELRKLAIENVKKFWENVATKNINKPDTEAGKKIANLWSQWFDIPEGAISKDTNFFDVGGDSLVGTQTVGLIKQFVSDAPFDLLTKCPTLGMLEEYVKNPKLELIHPQFKIDLEQIDESVNKFSENKGSVHCDKKIAFLTGANGFLGIHLLQELQRAGYVVICLVRSQSIGDGIRRITQAANSTGVTIQMENIEVVLGDVSKPNCGIVESEYNSITQRISVVIHNAAYVNWNRSYNDMRESNYIGTQNVFKLCSLASGVFLYVSSIGVAAAVSGIENTPDITKLPYKANGYIQTKWMSEVYLNRLREKGYKIGILRPAFITGNSKSGCCNTDDFIWKYIRVLVKNGITVDSQTLMMTPVNLVAEAFVKAIPNPPIAANLVPKVPTQVHDICTLFADILKVKIENLKIEDVKAKLAEIAKCGNKEVLSLIPSLQVTGLVNSQAGWLDTIEFDLSENAESLKHSVNYLLKSGFFGEEYADGKTQCVGRAAV</sequence>
<evidence type="ECO:0000313" key="4">
    <source>
        <dbReference type="EMBL" id="ELP89612.1"/>
    </source>
</evidence>
<dbReference type="Pfam" id="PF13193">
    <property type="entry name" value="AMP-binding_C"/>
    <property type="match status" value="1"/>
</dbReference>
<dbReference type="InterPro" id="IPR036736">
    <property type="entry name" value="ACP-like_sf"/>
</dbReference>
<dbReference type="RefSeq" id="XP_004256383.1">
    <property type="nucleotide sequence ID" value="XM_004256335.1"/>
</dbReference>
<dbReference type="Proteomes" id="UP000014680">
    <property type="component" value="Unassembled WGS sequence"/>
</dbReference>
<proteinExistence type="predicted"/>
<dbReference type="Pfam" id="PF07993">
    <property type="entry name" value="NAD_binding_4"/>
    <property type="match status" value="1"/>
</dbReference>
<keyword evidence="5" id="KW-1185">Reference proteome</keyword>
<dbReference type="GO" id="GO:0016874">
    <property type="term" value="F:ligase activity"/>
    <property type="evidence" value="ECO:0007669"/>
    <property type="project" value="UniProtKB-KW"/>
</dbReference>
<dbReference type="AlphaFoldDB" id="A0A0A1U5M1"/>
<evidence type="ECO:0000256" key="1">
    <source>
        <dbReference type="ARBA" id="ARBA00022450"/>
    </source>
</evidence>
<dbReference type="PANTHER" id="PTHR44845:SF6">
    <property type="entry name" value="BETA-ALANINE-ACTIVATING ENZYME"/>
    <property type="match status" value="1"/>
</dbReference>
<dbReference type="InterPro" id="IPR013120">
    <property type="entry name" value="FAR_NAD-bd"/>
</dbReference>
<dbReference type="InterPro" id="IPR036291">
    <property type="entry name" value="NAD(P)-bd_dom_sf"/>
</dbReference>
<protein>
    <submittedName>
        <fullName evidence="4">4-coumarate--CoA ligase, putative</fullName>
        <ecNumber evidence="4">1.2.1.31</ecNumber>
    </submittedName>
</protein>
<dbReference type="SUPFAM" id="SSF51735">
    <property type="entry name" value="NAD(P)-binding Rossmann-fold domains"/>
    <property type="match status" value="1"/>
</dbReference>
<dbReference type="Gene3D" id="3.30.300.30">
    <property type="match status" value="1"/>
</dbReference>